<keyword evidence="2" id="KW-1185">Reference proteome</keyword>
<evidence type="ECO:0000313" key="1">
    <source>
        <dbReference type="EMBL" id="KAH0594955.1"/>
    </source>
</evidence>
<evidence type="ECO:0000313" key="2">
    <source>
        <dbReference type="Proteomes" id="UP000764110"/>
    </source>
</evidence>
<comment type="caution">
    <text evidence="1">The sequence shown here is derived from an EMBL/GenBank/DDBJ whole genome shotgun (WGS) entry which is preliminary data.</text>
</comment>
<reference evidence="1 2" key="1">
    <citation type="submission" date="2020-07" db="EMBL/GenBank/DDBJ databases">
        <title>Metarhizium humberi genome.</title>
        <authorList>
            <person name="Lysoe E."/>
        </authorList>
    </citation>
    <scope>NUCLEOTIDE SEQUENCE [LARGE SCALE GENOMIC DNA]</scope>
    <source>
        <strain evidence="1 2">ESALQ1638</strain>
    </source>
</reference>
<dbReference type="EMBL" id="JACEFI010000014">
    <property type="protein sequence ID" value="KAH0594955.1"/>
    <property type="molecule type" value="Genomic_DNA"/>
</dbReference>
<protein>
    <submittedName>
        <fullName evidence="1">Uncharacterized protein</fullName>
    </submittedName>
</protein>
<organism evidence="1 2">
    <name type="scientific">Metarhizium humberi</name>
    <dbReference type="NCBI Taxonomy" id="2596975"/>
    <lineage>
        <taxon>Eukaryota</taxon>
        <taxon>Fungi</taxon>
        <taxon>Dikarya</taxon>
        <taxon>Ascomycota</taxon>
        <taxon>Pezizomycotina</taxon>
        <taxon>Sordariomycetes</taxon>
        <taxon>Hypocreomycetidae</taxon>
        <taxon>Hypocreales</taxon>
        <taxon>Clavicipitaceae</taxon>
        <taxon>Metarhizium</taxon>
    </lineage>
</organism>
<proteinExistence type="predicted"/>
<sequence>MRRASNVRLCRWARPGLRSGRHDASGICTAPPLLSPQRLPSADSWNPTLSSHLDIGTLNQSQFLAAAFAALEAAEAGANAAADGLFLVSRKWKRAWPVRAMMKCVTDETDRISLPRLPRRRLGGAWSQQTWAQQGAAKSTVSGGFATDVVVMV</sequence>
<accession>A0A9P8MAD0</accession>
<gene>
    <name evidence="1" type="ORF">MHUMG1_07253</name>
</gene>
<dbReference type="AlphaFoldDB" id="A0A9P8MAD0"/>
<name>A0A9P8MAD0_9HYPO</name>
<dbReference type="Proteomes" id="UP000764110">
    <property type="component" value="Unassembled WGS sequence"/>
</dbReference>